<evidence type="ECO:0000256" key="4">
    <source>
        <dbReference type="ARBA" id="ARBA00023163"/>
    </source>
</evidence>
<evidence type="ECO:0000259" key="5">
    <source>
        <dbReference type="PROSITE" id="PS50931"/>
    </source>
</evidence>
<protein>
    <submittedName>
        <fullName evidence="6">LysR family transcriptional regulator</fullName>
    </submittedName>
</protein>
<proteinExistence type="inferred from homology"/>
<dbReference type="Gene3D" id="1.10.10.10">
    <property type="entry name" value="Winged helix-like DNA-binding domain superfamily/Winged helix DNA-binding domain"/>
    <property type="match status" value="1"/>
</dbReference>
<organism evidence="6 7">
    <name type="scientific">Psychrosphaera algicola</name>
    <dbReference type="NCBI Taxonomy" id="3023714"/>
    <lineage>
        <taxon>Bacteria</taxon>
        <taxon>Pseudomonadati</taxon>
        <taxon>Pseudomonadota</taxon>
        <taxon>Gammaproteobacteria</taxon>
        <taxon>Alteromonadales</taxon>
        <taxon>Pseudoalteromonadaceae</taxon>
        <taxon>Psychrosphaera</taxon>
    </lineage>
</organism>
<accession>A0ABT5F8R1</accession>
<evidence type="ECO:0000256" key="2">
    <source>
        <dbReference type="ARBA" id="ARBA00023015"/>
    </source>
</evidence>
<dbReference type="Gene3D" id="3.40.190.290">
    <property type="match status" value="1"/>
</dbReference>
<dbReference type="PANTHER" id="PTHR30537">
    <property type="entry name" value="HTH-TYPE TRANSCRIPTIONAL REGULATOR"/>
    <property type="match status" value="1"/>
</dbReference>
<dbReference type="InterPro" id="IPR000847">
    <property type="entry name" value="LysR_HTH_N"/>
</dbReference>
<dbReference type="InterPro" id="IPR036390">
    <property type="entry name" value="WH_DNA-bd_sf"/>
</dbReference>
<dbReference type="InterPro" id="IPR058163">
    <property type="entry name" value="LysR-type_TF_proteobact-type"/>
</dbReference>
<dbReference type="Proteomes" id="UP001528411">
    <property type="component" value="Unassembled WGS sequence"/>
</dbReference>
<dbReference type="Pfam" id="PF03466">
    <property type="entry name" value="LysR_substrate"/>
    <property type="match status" value="1"/>
</dbReference>
<evidence type="ECO:0000313" key="7">
    <source>
        <dbReference type="Proteomes" id="UP001528411"/>
    </source>
</evidence>
<dbReference type="RefSeq" id="WP_272179677.1">
    <property type="nucleotide sequence ID" value="NZ_JAQOMS010000002.1"/>
</dbReference>
<dbReference type="InterPro" id="IPR005119">
    <property type="entry name" value="LysR_subst-bd"/>
</dbReference>
<evidence type="ECO:0000313" key="6">
    <source>
        <dbReference type="EMBL" id="MDC2887918.1"/>
    </source>
</evidence>
<dbReference type="SUPFAM" id="SSF53850">
    <property type="entry name" value="Periplasmic binding protein-like II"/>
    <property type="match status" value="1"/>
</dbReference>
<reference evidence="6 7" key="1">
    <citation type="submission" date="2023-01" db="EMBL/GenBank/DDBJ databases">
        <title>Psychrosphaera sp. nov., isolated from marine algae.</title>
        <authorList>
            <person name="Bayburt H."/>
            <person name="Choi B.J."/>
            <person name="Kim J.M."/>
            <person name="Choi D.G."/>
            <person name="Jeon C.O."/>
        </authorList>
    </citation>
    <scope>NUCLEOTIDE SEQUENCE [LARGE SCALE GENOMIC DNA]</scope>
    <source>
        <strain evidence="6 7">G1-22</strain>
    </source>
</reference>
<evidence type="ECO:0000256" key="1">
    <source>
        <dbReference type="ARBA" id="ARBA00009437"/>
    </source>
</evidence>
<comment type="caution">
    <text evidence="6">The sequence shown here is derived from an EMBL/GenBank/DDBJ whole genome shotgun (WGS) entry which is preliminary data.</text>
</comment>
<comment type="similarity">
    <text evidence="1">Belongs to the LysR transcriptional regulatory family.</text>
</comment>
<keyword evidence="7" id="KW-1185">Reference proteome</keyword>
<keyword evidence="4" id="KW-0804">Transcription</keyword>
<dbReference type="InterPro" id="IPR036388">
    <property type="entry name" value="WH-like_DNA-bd_sf"/>
</dbReference>
<name>A0ABT5F8R1_9GAMM</name>
<dbReference type="PANTHER" id="PTHR30537:SF35">
    <property type="entry name" value="TRANSCRIPTIONAL REGULATORY PROTEIN"/>
    <property type="match status" value="1"/>
</dbReference>
<evidence type="ECO:0000256" key="3">
    <source>
        <dbReference type="ARBA" id="ARBA00023125"/>
    </source>
</evidence>
<keyword evidence="2" id="KW-0805">Transcription regulation</keyword>
<dbReference type="EMBL" id="JAQOMS010000002">
    <property type="protein sequence ID" value="MDC2887918.1"/>
    <property type="molecule type" value="Genomic_DNA"/>
</dbReference>
<feature type="domain" description="HTH lysR-type" evidence="5">
    <location>
        <begin position="1"/>
        <end position="59"/>
    </location>
</feature>
<dbReference type="PROSITE" id="PS50931">
    <property type="entry name" value="HTH_LYSR"/>
    <property type="match status" value="1"/>
</dbReference>
<dbReference type="CDD" id="cd08422">
    <property type="entry name" value="PBP2_CrgA_like"/>
    <property type="match status" value="1"/>
</dbReference>
<dbReference type="Pfam" id="PF00126">
    <property type="entry name" value="HTH_1"/>
    <property type="match status" value="1"/>
</dbReference>
<dbReference type="SUPFAM" id="SSF46785">
    <property type="entry name" value="Winged helix' DNA-binding domain"/>
    <property type="match status" value="1"/>
</dbReference>
<sequence>MDRVKAAQVFIDVARTGSFTATSERLEMSRPMVTRYIEVMESWLEVRLLHRTTRKVTLTTQGEKCLNDIEQWLTTADQFISEIKSTEQLSGRIRLACSMSFSHAQLMVAIQQFMTRHPKVSIDIDLQDTAIDLVDSRIDLAIRIASNPDPSLIGKPLAVCHSVLVASQAYLDSMPAITAPDDLSQHRCLSYTNFEKHIWHLWNENEHKAISVNCQLTANEATTLLKAAQCGAGISMQPTYMANAAIENGSLVRVLPNWNTNDMNIYALYSSRKFLSPTVRALIDFLAEYFKQHPWD</sequence>
<gene>
    <name evidence="6" type="ORF">PN838_02560</name>
</gene>
<keyword evidence="3" id="KW-0238">DNA-binding</keyword>